<reference evidence="1" key="1">
    <citation type="journal article" date="2014" name="Genome Biol. Evol.">
        <title>Pangenome evidence for extensive interdomain horizontal transfer affecting lineage core and shell genes in uncultured planktonic thaumarchaeota and euryarchaeota.</title>
        <authorList>
            <person name="Deschamps P."/>
            <person name="Zivanovic Y."/>
            <person name="Moreira D."/>
            <person name="Rodriguez-Valera F."/>
            <person name="Lopez-Garcia P."/>
        </authorList>
    </citation>
    <scope>NUCLEOTIDE SEQUENCE</scope>
</reference>
<dbReference type="AlphaFoldDB" id="A0A075FMY0"/>
<sequence length="75" mass="8897">MTAENDELIKAQNEVIGILFEIIKRYQANNDFTDEYIEMSIKNPNEIDKKRLEEINKKRNENAEVISRLLKKLET</sequence>
<organism evidence="1">
    <name type="scientific">uncultured marine thaumarchaeote AD1000_26_G12</name>
    <dbReference type="NCBI Taxonomy" id="1455904"/>
    <lineage>
        <taxon>Archaea</taxon>
        <taxon>Nitrososphaerota</taxon>
        <taxon>environmental samples</taxon>
    </lineage>
</organism>
<evidence type="ECO:0008006" key="2">
    <source>
        <dbReference type="Google" id="ProtNLM"/>
    </source>
</evidence>
<name>A0A075FMY0_9ARCH</name>
<accession>A0A075FMY0</accession>
<evidence type="ECO:0000313" key="1">
    <source>
        <dbReference type="EMBL" id="AIE92764.1"/>
    </source>
</evidence>
<protein>
    <recommendedName>
        <fullName evidence="2">Hydrolase</fullName>
    </recommendedName>
</protein>
<dbReference type="EMBL" id="KF900375">
    <property type="protein sequence ID" value="AIE92764.1"/>
    <property type="molecule type" value="Genomic_DNA"/>
</dbReference>
<proteinExistence type="predicted"/>